<evidence type="ECO:0000313" key="9">
    <source>
        <dbReference type="Proteomes" id="UP000565745"/>
    </source>
</evidence>
<dbReference type="NCBIfam" id="TIGR01256">
    <property type="entry name" value="modA"/>
    <property type="match status" value="1"/>
</dbReference>
<dbReference type="Pfam" id="PF13531">
    <property type="entry name" value="SBP_bac_11"/>
    <property type="match status" value="1"/>
</dbReference>
<feature type="chain" id="PRO_5030776956" evidence="7">
    <location>
        <begin position="22"/>
        <end position="243"/>
    </location>
</feature>
<dbReference type="GO" id="GO:0015689">
    <property type="term" value="P:molybdate ion transport"/>
    <property type="evidence" value="ECO:0007669"/>
    <property type="project" value="InterPro"/>
</dbReference>
<dbReference type="PIRSF" id="PIRSF004846">
    <property type="entry name" value="ModA"/>
    <property type="match status" value="1"/>
</dbReference>
<sequence>MTRIAAILTLFFAVFAVSAVAESRVTVFAAASLRGVLQEIAAQGEIDAVFSFGGSGTLARQVSAGAPADAVILANNDWILWLEQQGLITAKDVQPVVRNSLVVIAAAGTPPLTNAQVLPRLLADQRLAMGQRDAVPAGKYARQWLETEGLWETLTGNLAETDNVRTALALVARGQAPFGVVYATDALAEPAVDIVWEVPQTSHDPVLYPGAALTLAGKHFLALLNTPNARTIFATHGFLAVPE</sequence>
<dbReference type="Proteomes" id="UP000565745">
    <property type="component" value="Unassembled WGS sequence"/>
</dbReference>
<dbReference type="GO" id="GO:0030288">
    <property type="term" value="C:outer membrane-bounded periplasmic space"/>
    <property type="evidence" value="ECO:0007669"/>
    <property type="project" value="TreeGrafter"/>
</dbReference>
<accession>A0A7W6MAF3</accession>
<evidence type="ECO:0000256" key="6">
    <source>
        <dbReference type="PIRSR" id="PIRSR004846-1"/>
    </source>
</evidence>
<name>A0A7W6MAF3_9RHOB</name>
<feature type="signal peptide" evidence="7">
    <location>
        <begin position="1"/>
        <end position="21"/>
    </location>
</feature>
<comment type="similarity">
    <text evidence="1">Belongs to the bacterial solute-binding protein ModA family.</text>
</comment>
<keyword evidence="3 6" id="KW-0479">Metal-binding</keyword>
<dbReference type="PANTHER" id="PTHR30632:SF17">
    <property type="entry name" value="MOLYBDATE-BINDING PROTEIN MODA"/>
    <property type="match status" value="1"/>
</dbReference>
<dbReference type="EMBL" id="JACIFU010000003">
    <property type="protein sequence ID" value="MBB4174632.1"/>
    <property type="molecule type" value="Genomic_DNA"/>
</dbReference>
<evidence type="ECO:0000256" key="3">
    <source>
        <dbReference type="ARBA" id="ARBA00022723"/>
    </source>
</evidence>
<dbReference type="InterPro" id="IPR005950">
    <property type="entry name" value="ModA"/>
</dbReference>
<dbReference type="GO" id="GO:0030973">
    <property type="term" value="F:molybdate ion binding"/>
    <property type="evidence" value="ECO:0007669"/>
    <property type="project" value="TreeGrafter"/>
</dbReference>
<evidence type="ECO:0000313" key="8">
    <source>
        <dbReference type="EMBL" id="MBB4174632.1"/>
    </source>
</evidence>
<dbReference type="SUPFAM" id="SSF53850">
    <property type="entry name" value="Periplasmic binding protein-like II"/>
    <property type="match status" value="1"/>
</dbReference>
<dbReference type="InterPro" id="IPR050682">
    <property type="entry name" value="ModA/WtpA"/>
</dbReference>
<feature type="binding site" evidence="6">
    <location>
        <position position="137"/>
    </location>
    <ligand>
        <name>molybdate</name>
        <dbReference type="ChEBI" id="CHEBI:36264"/>
    </ligand>
</feature>
<comment type="subunit">
    <text evidence="5">The complex is composed of two ATP-binding proteins (ModC), two transmembrane proteins (ModB) and a solute-binding protein (ModA).</text>
</comment>
<evidence type="ECO:0000256" key="7">
    <source>
        <dbReference type="SAM" id="SignalP"/>
    </source>
</evidence>
<evidence type="ECO:0000256" key="5">
    <source>
        <dbReference type="ARBA" id="ARBA00062515"/>
    </source>
</evidence>
<dbReference type="GO" id="GO:0046872">
    <property type="term" value="F:metal ion binding"/>
    <property type="evidence" value="ECO:0007669"/>
    <property type="project" value="UniProtKB-KW"/>
</dbReference>
<dbReference type="AlphaFoldDB" id="A0A7W6MAF3"/>
<dbReference type="PANTHER" id="PTHR30632">
    <property type="entry name" value="MOLYBDATE-BINDING PERIPLASMIC PROTEIN"/>
    <property type="match status" value="1"/>
</dbReference>
<dbReference type="RefSeq" id="WP_025056253.1">
    <property type="nucleotide sequence ID" value="NZ_JACIFU010000003.1"/>
</dbReference>
<dbReference type="OrthoDB" id="9785015at2"/>
<proteinExistence type="inferred from homology"/>
<dbReference type="GO" id="GO:1901359">
    <property type="term" value="F:tungstate binding"/>
    <property type="evidence" value="ECO:0007669"/>
    <property type="project" value="UniProtKB-ARBA"/>
</dbReference>
<feature type="binding site" evidence="6">
    <location>
        <position position="32"/>
    </location>
    <ligand>
        <name>molybdate</name>
        <dbReference type="ChEBI" id="CHEBI:36264"/>
    </ligand>
</feature>
<protein>
    <submittedName>
        <fullName evidence="8">Molybdate transport system substrate-binding protein</fullName>
    </submittedName>
</protein>
<dbReference type="FunFam" id="3.40.190.10:FF:000035">
    <property type="entry name" value="Molybdate ABC transporter substrate-binding protein"/>
    <property type="match status" value="1"/>
</dbReference>
<keyword evidence="2 6" id="KW-0500">Molybdenum</keyword>
<gene>
    <name evidence="8" type="ORF">GGR93_002420</name>
</gene>
<organism evidence="8 9">
    <name type="scientific">Sulfitobacter noctilucicola</name>
    <dbReference type="NCBI Taxonomy" id="1342301"/>
    <lineage>
        <taxon>Bacteria</taxon>
        <taxon>Pseudomonadati</taxon>
        <taxon>Pseudomonadota</taxon>
        <taxon>Alphaproteobacteria</taxon>
        <taxon>Rhodobacterales</taxon>
        <taxon>Roseobacteraceae</taxon>
        <taxon>Sulfitobacter</taxon>
    </lineage>
</organism>
<keyword evidence="4 7" id="KW-0732">Signal</keyword>
<comment type="caution">
    <text evidence="8">The sequence shown here is derived from an EMBL/GenBank/DDBJ whole genome shotgun (WGS) entry which is preliminary data.</text>
</comment>
<feature type="binding site" evidence="6">
    <location>
        <position position="182"/>
    </location>
    <ligand>
        <name>molybdate</name>
        <dbReference type="ChEBI" id="CHEBI:36264"/>
    </ligand>
</feature>
<evidence type="ECO:0000256" key="2">
    <source>
        <dbReference type="ARBA" id="ARBA00022505"/>
    </source>
</evidence>
<feature type="binding site" evidence="6">
    <location>
        <position position="164"/>
    </location>
    <ligand>
        <name>molybdate</name>
        <dbReference type="ChEBI" id="CHEBI:36264"/>
    </ligand>
</feature>
<feature type="binding site" evidence="6">
    <location>
        <position position="55"/>
    </location>
    <ligand>
        <name>molybdate</name>
        <dbReference type="ChEBI" id="CHEBI:36264"/>
    </ligand>
</feature>
<keyword evidence="9" id="KW-1185">Reference proteome</keyword>
<dbReference type="Gene3D" id="3.40.190.10">
    <property type="entry name" value="Periplasmic binding protein-like II"/>
    <property type="match status" value="2"/>
</dbReference>
<reference evidence="8 9" key="1">
    <citation type="submission" date="2020-08" db="EMBL/GenBank/DDBJ databases">
        <title>Genomic Encyclopedia of Type Strains, Phase IV (KMG-IV): sequencing the most valuable type-strain genomes for metagenomic binning, comparative biology and taxonomic classification.</title>
        <authorList>
            <person name="Goeker M."/>
        </authorList>
    </citation>
    <scope>NUCLEOTIDE SEQUENCE [LARGE SCALE GENOMIC DNA]</scope>
    <source>
        <strain evidence="8 9">DSM 101015</strain>
    </source>
</reference>
<evidence type="ECO:0000256" key="4">
    <source>
        <dbReference type="ARBA" id="ARBA00022729"/>
    </source>
</evidence>
<evidence type="ECO:0000256" key="1">
    <source>
        <dbReference type="ARBA" id="ARBA00009175"/>
    </source>
</evidence>